<protein>
    <submittedName>
        <fullName evidence="1">Uncharacterized protein</fullName>
    </submittedName>
</protein>
<organism evidence="1 2">
    <name type="scientific">Penicillium diatomitis</name>
    <dbReference type="NCBI Taxonomy" id="2819901"/>
    <lineage>
        <taxon>Eukaryota</taxon>
        <taxon>Fungi</taxon>
        <taxon>Dikarya</taxon>
        <taxon>Ascomycota</taxon>
        <taxon>Pezizomycotina</taxon>
        <taxon>Eurotiomycetes</taxon>
        <taxon>Eurotiomycetidae</taxon>
        <taxon>Eurotiales</taxon>
        <taxon>Aspergillaceae</taxon>
        <taxon>Penicillium</taxon>
    </lineage>
</organism>
<sequence length="61" mass="6567">MAPPESPGHQLPRLCAQTSMVNGIKSAASNFLRSAGAKEAISRTSHVFDPAKQSKRFKLLT</sequence>
<dbReference type="Proteomes" id="UP001148312">
    <property type="component" value="Unassembled WGS sequence"/>
</dbReference>
<reference evidence="1" key="2">
    <citation type="journal article" date="2023" name="IMA Fungus">
        <title>Comparative genomic study of the Penicillium genus elucidates a diverse pangenome and 15 lateral gene transfer events.</title>
        <authorList>
            <person name="Petersen C."/>
            <person name="Sorensen T."/>
            <person name="Nielsen M.R."/>
            <person name="Sondergaard T.E."/>
            <person name="Sorensen J.L."/>
            <person name="Fitzpatrick D.A."/>
            <person name="Frisvad J.C."/>
            <person name="Nielsen K.L."/>
        </authorList>
    </citation>
    <scope>NUCLEOTIDE SEQUENCE</scope>
    <source>
        <strain evidence="1">IBT 30728</strain>
    </source>
</reference>
<evidence type="ECO:0000313" key="2">
    <source>
        <dbReference type="Proteomes" id="UP001148312"/>
    </source>
</evidence>
<reference evidence="1" key="1">
    <citation type="submission" date="2022-12" db="EMBL/GenBank/DDBJ databases">
        <authorList>
            <person name="Petersen C."/>
        </authorList>
    </citation>
    <scope>NUCLEOTIDE SEQUENCE</scope>
    <source>
        <strain evidence="1">IBT 30728</strain>
    </source>
</reference>
<proteinExistence type="predicted"/>
<dbReference type="RefSeq" id="XP_056789886.1">
    <property type="nucleotide sequence ID" value="XM_056934692.1"/>
</dbReference>
<evidence type="ECO:0000313" key="1">
    <source>
        <dbReference type="EMBL" id="KAJ5485102.1"/>
    </source>
</evidence>
<dbReference type="GeneID" id="81624941"/>
<keyword evidence="2" id="KW-1185">Reference proteome</keyword>
<dbReference type="AlphaFoldDB" id="A0A9X0BUP0"/>
<accession>A0A9X0BUP0</accession>
<dbReference type="EMBL" id="JAPWDQ010000005">
    <property type="protein sequence ID" value="KAJ5485102.1"/>
    <property type="molecule type" value="Genomic_DNA"/>
</dbReference>
<comment type="caution">
    <text evidence="1">The sequence shown here is derived from an EMBL/GenBank/DDBJ whole genome shotgun (WGS) entry which is preliminary data.</text>
</comment>
<name>A0A9X0BUP0_9EURO</name>
<gene>
    <name evidence="1" type="ORF">N7539_005090</name>
</gene>